<dbReference type="Proteomes" id="UP000015105">
    <property type="component" value="Chromosome 3D"/>
</dbReference>
<dbReference type="Gramene" id="AET3Gv20447900.10">
    <property type="protein sequence ID" value="AET3Gv20447900.10"/>
    <property type="gene ID" value="AET3Gv20447900"/>
</dbReference>
<reference evidence="1" key="4">
    <citation type="submission" date="2019-03" db="UniProtKB">
        <authorList>
            <consortium name="EnsemblPlants"/>
        </authorList>
    </citation>
    <scope>IDENTIFICATION</scope>
</reference>
<reference evidence="1" key="3">
    <citation type="journal article" date="2017" name="Nature">
        <title>Genome sequence of the progenitor of the wheat D genome Aegilops tauschii.</title>
        <authorList>
            <person name="Luo M.C."/>
            <person name="Gu Y.Q."/>
            <person name="Puiu D."/>
            <person name="Wang H."/>
            <person name="Twardziok S.O."/>
            <person name="Deal K.R."/>
            <person name="Huo N."/>
            <person name="Zhu T."/>
            <person name="Wang L."/>
            <person name="Wang Y."/>
            <person name="McGuire P.E."/>
            <person name="Liu S."/>
            <person name="Long H."/>
            <person name="Ramasamy R.K."/>
            <person name="Rodriguez J.C."/>
            <person name="Van S.L."/>
            <person name="Yuan L."/>
            <person name="Wang Z."/>
            <person name="Xia Z."/>
            <person name="Xiao L."/>
            <person name="Anderson O.D."/>
            <person name="Ouyang S."/>
            <person name="Liang Y."/>
            <person name="Zimin A.V."/>
            <person name="Pertea G."/>
            <person name="Qi P."/>
            <person name="Bennetzen J.L."/>
            <person name="Dai X."/>
            <person name="Dawson M.W."/>
            <person name="Muller H.G."/>
            <person name="Kugler K."/>
            <person name="Rivarola-Duarte L."/>
            <person name="Spannagl M."/>
            <person name="Mayer K.F.X."/>
            <person name="Lu F.H."/>
            <person name="Bevan M.W."/>
            <person name="Leroy P."/>
            <person name="Li P."/>
            <person name="You F.M."/>
            <person name="Sun Q."/>
            <person name="Liu Z."/>
            <person name="Lyons E."/>
            <person name="Wicker T."/>
            <person name="Salzberg S.L."/>
            <person name="Devos K.M."/>
            <person name="Dvorak J."/>
        </authorList>
    </citation>
    <scope>NUCLEOTIDE SEQUENCE [LARGE SCALE GENOMIC DNA]</scope>
    <source>
        <strain evidence="1">cv. AL8/78</strain>
    </source>
</reference>
<dbReference type="AlphaFoldDB" id="A0A453ET15"/>
<reference evidence="2" key="2">
    <citation type="journal article" date="2017" name="Nat. Plants">
        <title>The Aegilops tauschii genome reveals multiple impacts of transposons.</title>
        <authorList>
            <person name="Zhao G."/>
            <person name="Zou C."/>
            <person name="Li K."/>
            <person name="Wang K."/>
            <person name="Li T."/>
            <person name="Gao L."/>
            <person name="Zhang X."/>
            <person name="Wang H."/>
            <person name="Yang Z."/>
            <person name="Liu X."/>
            <person name="Jiang W."/>
            <person name="Mao L."/>
            <person name="Kong X."/>
            <person name="Jiao Y."/>
            <person name="Jia J."/>
        </authorList>
    </citation>
    <scope>NUCLEOTIDE SEQUENCE [LARGE SCALE GENOMIC DNA]</scope>
    <source>
        <strain evidence="2">cv. AL8/78</strain>
    </source>
</reference>
<proteinExistence type="predicted"/>
<keyword evidence="2" id="KW-1185">Reference proteome</keyword>
<evidence type="ECO:0000313" key="1">
    <source>
        <dbReference type="EnsemblPlants" id="AET3Gv20447900.10"/>
    </source>
</evidence>
<evidence type="ECO:0000313" key="2">
    <source>
        <dbReference type="Proteomes" id="UP000015105"/>
    </source>
</evidence>
<protein>
    <submittedName>
        <fullName evidence="1">Uncharacterized protein</fullName>
    </submittedName>
</protein>
<name>A0A453ET15_AEGTS</name>
<organism evidence="1 2">
    <name type="scientific">Aegilops tauschii subsp. strangulata</name>
    <name type="common">Goatgrass</name>
    <dbReference type="NCBI Taxonomy" id="200361"/>
    <lineage>
        <taxon>Eukaryota</taxon>
        <taxon>Viridiplantae</taxon>
        <taxon>Streptophyta</taxon>
        <taxon>Embryophyta</taxon>
        <taxon>Tracheophyta</taxon>
        <taxon>Spermatophyta</taxon>
        <taxon>Magnoliopsida</taxon>
        <taxon>Liliopsida</taxon>
        <taxon>Poales</taxon>
        <taxon>Poaceae</taxon>
        <taxon>BOP clade</taxon>
        <taxon>Pooideae</taxon>
        <taxon>Triticodae</taxon>
        <taxon>Triticeae</taxon>
        <taxon>Triticinae</taxon>
        <taxon>Aegilops</taxon>
    </lineage>
</organism>
<reference evidence="1" key="5">
    <citation type="journal article" date="2021" name="G3 (Bethesda)">
        <title>Aegilops tauschii genome assembly Aet v5.0 features greater sequence contiguity and improved annotation.</title>
        <authorList>
            <person name="Wang L."/>
            <person name="Zhu T."/>
            <person name="Rodriguez J.C."/>
            <person name="Deal K.R."/>
            <person name="Dubcovsky J."/>
            <person name="McGuire P.E."/>
            <person name="Lux T."/>
            <person name="Spannagl M."/>
            <person name="Mayer K.F.X."/>
            <person name="Baldrich P."/>
            <person name="Meyers B.C."/>
            <person name="Huo N."/>
            <person name="Gu Y.Q."/>
            <person name="Zhou H."/>
            <person name="Devos K.M."/>
            <person name="Bennetzen J.L."/>
            <person name="Unver T."/>
            <person name="Budak H."/>
            <person name="Gulick P.J."/>
            <person name="Galiba G."/>
            <person name="Kalapos B."/>
            <person name="Nelson D.R."/>
            <person name="Li P."/>
            <person name="You F.M."/>
            <person name="Luo M.C."/>
            <person name="Dvorak J."/>
        </authorList>
    </citation>
    <scope>NUCLEOTIDE SEQUENCE [LARGE SCALE GENOMIC DNA]</scope>
    <source>
        <strain evidence="1">cv. AL8/78</strain>
    </source>
</reference>
<reference evidence="2" key="1">
    <citation type="journal article" date="2014" name="Science">
        <title>Ancient hybridizations among the ancestral genomes of bread wheat.</title>
        <authorList>
            <consortium name="International Wheat Genome Sequencing Consortium,"/>
            <person name="Marcussen T."/>
            <person name="Sandve S.R."/>
            <person name="Heier L."/>
            <person name="Spannagl M."/>
            <person name="Pfeifer M."/>
            <person name="Jakobsen K.S."/>
            <person name="Wulff B.B."/>
            <person name="Steuernagel B."/>
            <person name="Mayer K.F."/>
            <person name="Olsen O.A."/>
        </authorList>
    </citation>
    <scope>NUCLEOTIDE SEQUENCE [LARGE SCALE GENOMIC DNA]</scope>
    <source>
        <strain evidence="2">cv. AL8/78</strain>
    </source>
</reference>
<sequence>SLLHYFIFYPIPNQSFLLRFRSAGPLRLFSSMEVDHRDHTLQPDELDELDGQVLRPDHHDSAENNKVDPCRSVFLFFLSDCYSAGT</sequence>
<accession>A0A453ET15</accession>
<dbReference type="EnsemblPlants" id="AET3Gv20447900.10">
    <property type="protein sequence ID" value="AET3Gv20447900.10"/>
    <property type="gene ID" value="AET3Gv20447900"/>
</dbReference>